<keyword evidence="1" id="KW-0732">Signal</keyword>
<dbReference type="PANTHER" id="PTHR36933">
    <property type="entry name" value="SLL0788 PROTEIN"/>
    <property type="match status" value="1"/>
</dbReference>
<name>A0ABW1IY34_9PSEU</name>
<reference evidence="4" key="1">
    <citation type="journal article" date="2019" name="Int. J. Syst. Evol. Microbiol.">
        <title>The Global Catalogue of Microorganisms (GCM) 10K type strain sequencing project: providing services to taxonomists for standard genome sequencing and annotation.</title>
        <authorList>
            <consortium name="The Broad Institute Genomics Platform"/>
            <consortium name="The Broad Institute Genome Sequencing Center for Infectious Disease"/>
            <person name="Wu L."/>
            <person name="Ma J."/>
        </authorList>
    </citation>
    <scope>NUCLEOTIDE SEQUENCE [LARGE SCALE GENOMIC DNA]</scope>
    <source>
        <strain evidence="4">CCM 8391</strain>
    </source>
</reference>
<gene>
    <name evidence="3" type="ORF">ACFQE5_03560</name>
</gene>
<dbReference type="RefSeq" id="WP_379583231.1">
    <property type="nucleotide sequence ID" value="NZ_JBHSQW010000009.1"/>
</dbReference>
<evidence type="ECO:0000259" key="2">
    <source>
        <dbReference type="Pfam" id="PF03713"/>
    </source>
</evidence>
<sequence length="208" mass="21272">MRFIGLLAAAAVVAGCGGTAVSDPANTAPPPGAAGSTEVSASYNDADAAFVQGMIPHHAQAVQMSRLAADHASSPQVTELASTIEAAQDPEIAQLQDLLRAWGLSAVPTTAAGEMAGMDHGGMPGGAGHGGMSGMMTQDQMRQLGQARGPGFDRMFLQMMIEHHDGAVAMARTELADGQNAEARALAQKIIDAQQAEIATMRDLLAAP</sequence>
<dbReference type="PANTHER" id="PTHR36933:SF1">
    <property type="entry name" value="SLL0788 PROTEIN"/>
    <property type="match status" value="1"/>
</dbReference>
<feature type="domain" description="DUF305" evidence="2">
    <location>
        <begin position="47"/>
        <end position="205"/>
    </location>
</feature>
<keyword evidence="4" id="KW-1185">Reference proteome</keyword>
<dbReference type="EMBL" id="JBHSQW010000009">
    <property type="protein sequence ID" value="MFC5993287.1"/>
    <property type="molecule type" value="Genomic_DNA"/>
</dbReference>
<accession>A0ABW1IY34</accession>
<dbReference type="InterPro" id="IPR005183">
    <property type="entry name" value="DUF305_CopM-like"/>
</dbReference>
<evidence type="ECO:0000256" key="1">
    <source>
        <dbReference type="SAM" id="SignalP"/>
    </source>
</evidence>
<dbReference type="PROSITE" id="PS51257">
    <property type="entry name" value="PROKAR_LIPOPROTEIN"/>
    <property type="match status" value="1"/>
</dbReference>
<evidence type="ECO:0000313" key="3">
    <source>
        <dbReference type="EMBL" id="MFC5993287.1"/>
    </source>
</evidence>
<protein>
    <submittedName>
        <fullName evidence="3">DUF305 domain-containing protein</fullName>
    </submittedName>
</protein>
<evidence type="ECO:0000313" key="4">
    <source>
        <dbReference type="Proteomes" id="UP001596302"/>
    </source>
</evidence>
<feature type="signal peptide" evidence="1">
    <location>
        <begin position="1"/>
        <end position="22"/>
    </location>
</feature>
<feature type="chain" id="PRO_5045457229" evidence="1">
    <location>
        <begin position="23"/>
        <end position="208"/>
    </location>
</feature>
<dbReference type="Proteomes" id="UP001596302">
    <property type="component" value="Unassembled WGS sequence"/>
</dbReference>
<dbReference type="InterPro" id="IPR012347">
    <property type="entry name" value="Ferritin-like"/>
</dbReference>
<proteinExistence type="predicted"/>
<dbReference type="Gene3D" id="1.20.1260.10">
    <property type="match status" value="1"/>
</dbReference>
<organism evidence="3 4">
    <name type="scientific">Pseudonocardia hispaniensis</name>
    <dbReference type="NCBI Taxonomy" id="904933"/>
    <lineage>
        <taxon>Bacteria</taxon>
        <taxon>Bacillati</taxon>
        <taxon>Actinomycetota</taxon>
        <taxon>Actinomycetes</taxon>
        <taxon>Pseudonocardiales</taxon>
        <taxon>Pseudonocardiaceae</taxon>
        <taxon>Pseudonocardia</taxon>
    </lineage>
</organism>
<dbReference type="Pfam" id="PF03713">
    <property type="entry name" value="DUF305"/>
    <property type="match status" value="1"/>
</dbReference>
<comment type="caution">
    <text evidence="3">The sequence shown here is derived from an EMBL/GenBank/DDBJ whole genome shotgun (WGS) entry which is preliminary data.</text>
</comment>